<dbReference type="WBParaSite" id="Gr19_v10_g9908.t1">
    <property type="protein sequence ID" value="Gr19_v10_g9908.t1"/>
    <property type="gene ID" value="Gr19_v10_g9908"/>
</dbReference>
<dbReference type="Proteomes" id="UP000887572">
    <property type="component" value="Unplaced"/>
</dbReference>
<keyword evidence="3" id="KW-1185">Reference proteome</keyword>
<keyword evidence="2" id="KW-0732">Signal</keyword>
<keyword evidence="1" id="KW-0812">Transmembrane</keyword>
<feature type="signal peptide" evidence="2">
    <location>
        <begin position="1"/>
        <end position="30"/>
    </location>
</feature>
<organism evidence="3 4">
    <name type="scientific">Globodera rostochiensis</name>
    <name type="common">Golden nematode worm</name>
    <name type="synonym">Heterodera rostochiensis</name>
    <dbReference type="NCBI Taxonomy" id="31243"/>
    <lineage>
        <taxon>Eukaryota</taxon>
        <taxon>Metazoa</taxon>
        <taxon>Ecdysozoa</taxon>
        <taxon>Nematoda</taxon>
        <taxon>Chromadorea</taxon>
        <taxon>Rhabditida</taxon>
        <taxon>Tylenchina</taxon>
        <taxon>Tylenchomorpha</taxon>
        <taxon>Tylenchoidea</taxon>
        <taxon>Heteroderidae</taxon>
        <taxon>Heteroderinae</taxon>
        <taxon>Globodera</taxon>
    </lineage>
</organism>
<evidence type="ECO:0000256" key="2">
    <source>
        <dbReference type="SAM" id="SignalP"/>
    </source>
</evidence>
<feature type="transmembrane region" description="Helical" evidence="1">
    <location>
        <begin position="246"/>
        <end position="265"/>
    </location>
</feature>
<accession>A0A914IEL4</accession>
<feature type="chain" id="PRO_5037321099" evidence="2">
    <location>
        <begin position="31"/>
        <end position="268"/>
    </location>
</feature>
<dbReference type="AlphaFoldDB" id="A0A914IEL4"/>
<keyword evidence="1" id="KW-0472">Membrane</keyword>
<name>A0A914IEL4_GLORO</name>
<reference evidence="4" key="1">
    <citation type="submission" date="2022-11" db="UniProtKB">
        <authorList>
            <consortium name="WormBaseParasite"/>
        </authorList>
    </citation>
    <scope>IDENTIFICATION</scope>
</reference>
<sequence length="268" mass="29681">MFNYSRSFLLIFPLALVVILFALSSNEVQGQCYFMNCSTGFKVRTEWGCLSDEQTGKKCRLANEEAAYFENDGFKCRCRIGENGILMSNEKDTGFPIPVTTTTLVPPSTEKTTTVTTTTTTTTTVRTTTTTTVPKHVCKQKMESAENSTVFGDQCPAEENFCYFLNCTSGTSPNKTLIEWGCMQNLTSEICVQKLGKLGFSLDKDSCYCHVGRENQNITFLQKKMTLSDFQPAFSFAHRNISHFKAVVIAILLVSFASAIAHAMLAGV</sequence>
<evidence type="ECO:0000313" key="3">
    <source>
        <dbReference type="Proteomes" id="UP000887572"/>
    </source>
</evidence>
<proteinExistence type="predicted"/>
<keyword evidence="1" id="KW-1133">Transmembrane helix</keyword>
<evidence type="ECO:0000313" key="4">
    <source>
        <dbReference type="WBParaSite" id="Gr19_v10_g9908.t1"/>
    </source>
</evidence>
<evidence type="ECO:0000256" key="1">
    <source>
        <dbReference type="SAM" id="Phobius"/>
    </source>
</evidence>
<protein>
    <submittedName>
        <fullName evidence="4">Uncharacterized protein</fullName>
    </submittedName>
</protein>